<dbReference type="AlphaFoldDB" id="X1CZ87"/>
<evidence type="ECO:0008006" key="6">
    <source>
        <dbReference type="Google" id="ProtNLM"/>
    </source>
</evidence>
<comment type="cofactor">
    <cofactor evidence="1">
        <name>FAD</name>
        <dbReference type="ChEBI" id="CHEBI:57692"/>
    </cofactor>
</comment>
<keyword evidence="3" id="KW-0274">FAD</keyword>
<feature type="non-terminal residue" evidence="5">
    <location>
        <position position="133"/>
    </location>
</feature>
<dbReference type="PRINTS" id="PR00368">
    <property type="entry name" value="FADPNR"/>
</dbReference>
<dbReference type="PANTHER" id="PTHR43624:SF2">
    <property type="entry name" value="ELECTRON TRANSFER FLAVOPROTEIN-QUINONE OXIDOREDUCTASE YDIS-RELATED"/>
    <property type="match status" value="1"/>
</dbReference>
<organism evidence="5">
    <name type="scientific">marine sediment metagenome</name>
    <dbReference type="NCBI Taxonomy" id="412755"/>
    <lineage>
        <taxon>unclassified sequences</taxon>
        <taxon>metagenomes</taxon>
        <taxon>ecological metagenomes</taxon>
    </lineage>
</organism>
<name>X1CZ87_9ZZZZ</name>
<dbReference type="Pfam" id="PF01946">
    <property type="entry name" value="Thi4"/>
    <property type="match status" value="1"/>
</dbReference>
<dbReference type="PANTHER" id="PTHR43624">
    <property type="entry name" value="ELECTRON TRANSFER FLAVOPROTEIN-QUINONE OXIDOREDUCTASE YDIS-RELATED"/>
    <property type="match status" value="1"/>
</dbReference>
<evidence type="ECO:0000256" key="1">
    <source>
        <dbReference type="ARBA" id="ARBA00001974"/>
    </source>
</evidence>
<dbReference type="GO" id="GO:0016491">
    <property type="term" value="F:oxidoreductase activity"/>
    <property type="evidence" value="ECO:0007669"/>
    <property type="project" value="UniProtKB-KW"/>
</dbReference>
<gene>
    <name evidence="5" type="ORF">S01H4_47696</name>
</gene>
<sequence length="133" mass="14555">MASQEKFDCIIVGAGPAGITAAYKLAKSGLNVVVLERGIYPGAKNVMGGILFTTILNKLIPEFWKEAPLERRISSRRFCLLSEDTELSFSFDTAKFDNPPFNNSFTVLRAKFDQWFASKAEEVGATVISGAVV</sequence>
<reference evidence="5" key="1">
    <citation type="journal article" date="2014" name="Front. Microbiol.">
        <title>High frequency of phylogenetically diverse reductive dehalogenase-homologous genes in deep subseafloor sedimentary metagenomes.</title>
        <authorList>
            <person name="Kawai M."/>
            <person name="Futagami T."/>
            <person name="Toyoda A."/>
            <person name="Takaki Y."/>
            <person name="Nishi S."/>
            <person name="Hori S."/>
            <person name="Arai W."/>
            <person name="Tsubouchi T."/>
            <person name="Morono Y."/>
            <person name="Uchiyama I."/>
            <person name="Ito T."/>
            <person name="Fujiyama A."/>
            <person name="Inagaki F."/>
            <person name="Takami H."/>
        </authorList>
    </citation>
    <scope>NUCLEOTIDE SEQUENCE</scope>
    <source>
        <strain evidence="5">Expedition CK06-06</strain>
    </source>
</reference>
<protein>
    <recommendedName>
        <fullName evidence="6">FAD dependent oxidoreductase domain-containing protein</fullName>
    </recommendedName>
</protein>
<comment type="caution">
    <text evidence="5">The sequence shown here is derived from an EMBL/GenBank/DDBJ whole genome shotgun (WGS) entry which is preliminary data.</text>
</comment>
<dbReference type="SUPFAM" id="SSF51905">
    <property type="entry name" value="FAD/NAD(P)-binding domain"/>
    <property type="match status" value="1"/>
</dbReference>
<evidence type="ECO:0000313" key="5">
    <source>
        <dbReference type="EMBL" id="GAH01345.1"/>
    </source>
</evidence>
<proteinExistence type="predicted"/>
<dbReference type="EMBL" id="BART01026808">
    <property type="protein sequence ID" value="GAH01345.1"/>
    <property type="molecule type" value="Genomic_DNA"/>
</dbReference>
<evidence type="ECO:0000256" key="2">
    <source>
        <dbReference type="ARBA" id="ARBA00022630"/>
    </source>
</evidence>
<evidence type="ECO:0000256" key="3">
    <source>
        <dbReference type="ARBA" id="ARBA00022827"/>
    </source>
</evidence>
<keyword evidence="4" id="KW-0560">Oxidoreductase</keyword>
<dbReference type="InterPro" id="IPR036188">
    <property type="entry name" value="FAD/NAD-bd_sf"/>
</dbReference>
<keyword evidence="2" id="KW-0285">Flavoprotein</keyword>
<dbReference type="InterPro" id="IPR039651">
    <property type="entry name" value="FixC-like"/>
</dbReference>
<evidence type="ECO:0000256" key="4">
    <source>
        <dbReference type="ARBA" id="ARBA00023002"/>
    </source>
</evidence>
<dbReference type="Gene3D" id="3.50.50.60">
    <property type="entry name" value="FAD/NAD(P)-binding domain"/>
    <property type="match status" value="1"/>
</dbReference>
<accession>X1CZ87</accession>